<name>A0AB38BZG7_PSESX</name>
<reference evidence="1 2" key="1">
    <citation type="submission" date="2016-10" db="EMBL/GenBank/DDBJ databases">
        <authorList>
            <person name="Varghese N."/>
            <person name="Submissions S."/>
        </authorList>
    </citation>
    <scope>NUCLEOTIDE SEQUENCE [LARGE SCALE GENOMIC DNA]</scope>
    <source>
        <strain evidence="1 2">BS0292</strain>
    </source>
</reference>
<organism evidence="1 2">
    <name type="scientific">Pseudomonas syringae</name>
    <dbReference type="NCBI Taxonomy" id="317"/>
    <lineage>
        <taxon>Bacteria</taxon>
        <taxon>Pseudomonadati</taxon>
        <taxon>Pseudomonadota</taxon>
        <taxon>Gammaproteobacteria</taxon>
        <taxon>Pseudomonadales</taxon>
        <taxon>Pseudomonadaceae</taxon>
        <taxon>Pseudomonas</taxon>
    </lineage>
</organism>
<dbReference type="EMBL" id="FOVV01000018">
    <property type="protein sequence ID" value="SFO43281.1"/>
    <property type="molecule type" value="Genomic_DNA"/>
</dbReference>
<dbReference type="RefSeq" id="WP_139218902.1">
    <property type="nucleotide sequence ID" value="NZ_FOVV01000018.1"/>
</dbReference>
<gene>
    <name evidence="1" type="ORF">SAMN05444065_11866</name>
</gene>
<comment type="caution">
    <text evidence="1">The sequence shown here is derived from an EMBL/GenBank/DDBJ whole genome shotgun (WGS) entry which is preliminary data.</text>
</comment>
<evidence type="ECO:0000313" key="1">
    <source>
        <dbReference type="EMBL" id="SFO43281.1"/>
    </source>
</evidence>
<protein>
    <submittedName>
        <fullName evidence="1">Uncharacterized protein</fullName>
    </submittedName>
</protein>
<accession>A0AB38BZG7</accession>
<dbReference type="AlphaFoldDB" id="A0AB38BZG7"/>
<proteinExistence type="predicted"/>
<dbReference type="Proteomes" id="UP000183083">
    <property type="component" value="Unassembled WGS sequence"/>
</dbReference>
<sequence length="67" mass="7300">MKMHVNNSRCWLATTHPGQNAKAVACIQVYSVAGKIARPEYCMPLSGSLSLARFHLPAFAEIDNPAD</sequence>
<evidence type="ECO:0000313" key="2">
    <source>
        <dbReference type="Proteomes" id="UP000183083"/>
    </source>
</evidence>